<feature type="region of interest" description="Disordered" evidence="1">
    <location>
        <begin position="191"/>
        <end position="217"/>
    </location>
</feature>
<comment type="caution">
    <text evidence="2">The sequence shown here is derived from an EMBL/GenBank/DDBJ whole genome shotgun (WGS) entry which is preliminary data.</text>
</comment>
<organism evidence="2 3">
    <name type="scientific">Alkalilimnicola ehrlichii</name>
    <dbReference type="NCBI Taxonomy" id="351052"/>
    <lineage>
        <taxon>Bacteria</taxon>
        <taxon>Pseudomonadati</taxon>
        <taxon>Pseudomonadota</taxon>
        <taxon>Gammaproteobacteria</taxon>
        <taxon>Chromatiales</taxon>
        <taxon>Ectothiorhodospiraceae</taxon>
        <taxon>Alkalilimnicola</taxon>
    </lineage>
</organism>
<keyword evidence="3" id="KW-1185">Reference proteome</keyword>
<evidence type="ECO:0000313" key="2">
    <source>
        <dbReference type="EMBL" id="RFA31616.1"/>
    </source>
</evidence>
<accession>A0A3E0WI25</accession>
<feature type="compositionally biased region" description="Basic and acidic residues" evidence="1">
    <location>
        <begin position="205"/>
        <end position="217"/>
    </location>
</feature>
<proteinExistence type="predicted"/>
<gene>
    <name evidence="2" type="ORF">CAL65_21975</name>
</gene>
<protein>
    <submittedName>
        <fullName evidence="2">Uncharacterized protein</fullName>
    </submittedName>
</protein>
<sequence>MPRIDRTGQKVGSLTALTDTGSDQIKCRCDCGHVGLYPRNLFKPSYRGPRKCSYCLGSPCEVCGTIIPYHGRQRAATCSEKCRKERAARRERDRYEQIKHTDHFKQTRRSYLQRIKEAMERNPDYAEKIRERQRQAQRRWQAKIDRDQQLRAEHLAKKRRYYYIAMTDPERRARKMSATAVGIARSAPMIGSGCSAGGSKHRAKKNNETHDHRADSC</sequence>
<evidence type="ECO:0000256" key="1">
    <source>
        <dbReference type="SAM" id="MobiDB-lite"/>
    </source>
</evidence>
<dbReference type="AlphaFoldDB" id="A0A3E0WI25"/>
<reference evidence="3" key="1">
    <citation type="submission" date="2017-05" db="EMBL/GenBank/DDBJ databases">
        <authorList>
            <person name="Sharma S."/>
            <person name="Sidhu C."/>
            <person name="Pinnaka A.K."/>
        </authorList>
    </citation>
    <scope>NUCLEOTIDE SEQUENCE [LARGE SCALE GENOMIC DNA]</scope>
    <source>
        <strain evidence="3">AK93</strain>
    </source>
</reference>
<evidence type="ECO:0000313" key="3">
    <source>
        <dbReference type="Proteomes" id="UP000256763"/>
    </source>
</evidence>
<dbReference type="EMBL" id="NFZW01000045">
    <property type="protein sequence ID" value="RFA31616.1"/>
    <property type="molecule type" value="Genomic_DNA"/>
</dbReference>
<dbReference type="Proteomes" id="UP000256763">
    <property type="component" value="Unassembled WGS sequence"/>
</dbReference>
<name>A0A3E0WI25_9GAMM</name>